<keyword evidence="7" id="KW-0028">Amino-acid biosynthesis</keyword>
<evidence type="ECO:0000256" key="8">
    <source>
        <dbReference type="ARBA" id="ARBA00022723"/>
    </source>
</evidence>
<dbReference type="Pfam" id="PF07687">
    <property type="entry name" value="M20_dimer"/>
    <property type="match status" value="1"/>
</dbReference>
<gene>
    <name evidence="17" type="ORF">FFL34_05975</name>
</gene>
<evidence type="ECO:0000313" key="18">
    <source>
        <dbReference type="Proteomes" id="UP000306980"/>
    </source>
</evidence>
<evidence type="ECO:0000256" key="3">
    <source>
        <dbReference type="ARBA" id="ARBA00005130"/>
    </source>
</evidence>
<sequence length="386" mass="43121">MDRQFSIDKLKEILRINTANPPGNEEDVAKNLRYLFESYGIETELVPHSEGRVNLIANLRGRNTKKFRRVLGLSGHMDVVPPGDVKWDYNPYAADEVDGKIYARGACDMKSGLMSCVMAMITLKEEDVQLDGDIKLLASVGEETGAVGAKQLVDEGYAEDLDALIIAEPSGGDIVVSHKGAFWTQITCYGKTAHGSRPHHGINAVLHIHEIINQILSEDFQLKYEPDPLLGEPTYSINVINGGSNTNVVPDQCSVNIDFRTVPSQDHQDIIDELNRVIETVRKQYPELKADISILNNLAPLNTQENDPFVHILQEVLQERTSELKEPKGMTGYTDSSQFMKALNNFPIIVWSTIDGKTAHQPNEYVEIEKYLKGIDLFKAIAQKYL</sequence>
<keyword evidence="12" id="KW-0457">Lysine biosynthesis</keyword>
<dbReference type="Gene3D" id="3.40.630.10">
    <property type="entry name" value="Zn peptidases"/>
    <property type="match status" value="1"/>
</dbReference>
<evidence type="ECO:0000256" key="12">
    <source>
        <dbReference type="ARBA" id="ARBA00023154"/>
    </source>
</evidence>
<evidence type="ECO:0000256" key="5">
    <source>
        <dbReference type="ARBA" id="ARBA00011921"/>
    </source>
</evidence>
<name>A0A5S3QKI5_9BACI</name>
<dbReference type="PIRSF" id="PIRSF036696">
    <property type="entry name" value="ACY-1"/>
    <property type="match status" value="1"/>
</dbReference>
<dbReference type="EMBL" id="VCIA01000001">
    <property type="protein sequence ID" value="TMN21711.1"/>
    <property type="molecule type" value="Genomic_DNA"/>
</dbReference>
<dbReference type="PROSITE" id="PS00758">
    <property type="entry name" value="ARGE_DAPE_CPG2_1"/>
    <property type="match status" value="1"/>
</dbReference>
<comment type="similarity">
    <text evidence="4">Belongs to the peptidase M20A family.</text>
</comment>
<dbReference type="InterPro" id="IPR002933">
    <property type="entry name" value="Peptidase_M20"/>
</dbReference>
<dbReference type="PANTHER" id="PTHR43808:SF8">
    <property type="entry name" value="PEPTIDASE M20 DIMERISATION DOMAIN-CONTAINING PROTEIN"/>
    <property type="match status" value="1"/>
</dbReference>
<comment type="catalytic activity">
    <reaction evidence="14">
        <text>N-succinyl-(2S,6S)-2,6-diaminopimelate + H2O = (2S,6S)-2,6-diaminopimelate + succinate</text>
        <dbReference type="Rhea" id="RHEA:22608"/>
        <dbReference type="ChEBI" id="CHEBI:15377"/>
        <dbReference type="ChEBI" id="CHEBI:30031"/>
        <dbReference type="ChEBI" id="CHEBI:57609"/>
        <dbReference type="ChEBI" id="CHEBI:58087"/>
        <dbReference type="EC" id="3.5.1.18"/>
    </reaction>
</comment>
<evidence type="ECO:0000256" key="13">
    <source>
        <dbReference type="ARBA" id="ARBA00023285"/>
    </source>
</evidence>
<dbReference type="InterPro" id="IPR050072">
    <property type="entry name" value="Peptidase_M20A"/>
</dbReference>
<protein>
    <recommendedName>
        <fullName evidence="6">Probable succinyl-diaminopimelate desuccinylase</fullName>
        <ecNumber evidence="5">3.5.1.18</ecNumber>
    </recommendedName>
</protein>
<keyword evidence="15" id="KW-0175">Coiled coil</keyword>
<dbReference type="InterPro" id="IPR001261">
    <property type="entry name" value="ArgE/DapE_CS"/>
</dbReference>
<dbReference type="InterPro" id="IPR010182">
    <property type="entry name" value="ArgE/DapE"/>
</dbReference>
<dbReference type="CDD" id="cd08659">
    <property type="entry name" value="M20_ArgE_DapE-like"/>
    <property type="match status" value="1"/>
</dbReference>
<keyword evidence="11" id="KW-0220">Diaminopimelate biosynthesis</keyword>
<proteinExistence type="inferred from homology"/>
<evidence type="ECO:0000256" key="4">
    <source>
        <dbReference type="ARBA" id="ARBA00006247"/>
    </source>
</evidence>
<evidence type="ECO:0000256" key="15">
    <source>
        <dbReference type="SAM" id="Coils"/>
    </source>
</evidence>
<evidence type="ECO:0000256" key="1">
    <source>
        <dbReference type="ARBA" id="ARBA00001941"/>
    </source>
</evidence>
<evidence type="ECO:0000256" key="9">
    <source>
        <dbReference type="ARBA" id="ARBA00022801"/>
    </source>
</evidence>
<dbReference type="Proteomes" id="UP000306980">
    <property type="component" value="Unassembled WGS sequence"/>
</dbReference>
<dbReference type="Gene3D" id="1.10.150.900">
    <property type="match status" value="1"/>
</dbReference>
<dbReference type="GO" id="GO:0009014">
    <property type="term" value="F:succinyl-diaminopimelate desuccinylase activity"/>
    <property type="evidence" value="ECO:0007669"/>
    <property type="project" value="UniProtKB-EC"/>
</dbReference>
<keyword evidence="10" id="KW-0862">Zinc</keyword>
<dbReference type="NCBIfam" id="TIGR01910">
    <property type="entry name" value="DapE-ArgE"/>
    <property type="match status" value="1"/>
</dbReference>
<comment type="pathway">
    <text evidence="3">Amino-acid biosynthesis; L-lysine biosynthesis via DAP pathway; LL-2,6-diaminopimelate from (S)-tetrahydrodipicolinate (succinylase route): step 3/3.</text>
</comment>
<comment type="cofactor">
    <cofactor evidence="2">
        <name>Zn(2+)</name>
        <dbReference type="ChEBI" id="CHEBI:29105"/>
    </cofactor>
</comment>
<dbReference type="SUPFAM" id="SSF55031">
    <property type="entry name" value="Bacterial exopeptidase dimerisation domain"/>
    <property type="match status" value="1"/>
</dbReference>
<dbReference type="Gene3D" id="3.30.70.360">
    <property type="match status" value="1"/>
</dbReference>
<feature type="coiled-coil region" evidence="15">
    <location>
        <begin position="264"/>
        <end position="291"/>
    </location>
</feature>
<dbReference type="SUPFAM" id="SSF53187">
    <property type="entry name" value="Zn-dependent exopeptidases"/>
    <property type="match status" value="1"/>
</dbReference>
<comment type="cofactor">
    <cofactor evidence="1">
        <name>Co(2+)</name>
        <dbReference type="ChEBI" id="CHEBI:48828"/>
    </cofactor>
</comment>
<keyword evidence="9" id="KW-0378">Hydrolase</keyword>
<evidence type="ECO:0000313" key="17">
    <source>
        <dbReference type="EMBL" id="TMN21711.1"/>
    </source>
</evidence>
<dbReference type="InterPro" id="IPR011650">
    <property type="entry name" value="Peptidase_M20_dimer"/>
</dbReference>
<dbReference type="GO" id="GO:0009089">
    <property type="term" value="P:lysine biosynthetic process via diaminopimelate"/>
    <property type="evidence" value="ECO:0007669"/>
    <property type="project" value="UniProtKB-UniPathway"/>
</dbReference>
<organism evidence="17 18">
    <name type="scientific">Lentibacillus cibarius</name>
    <dbReference type="NCBI Taxonomy" id="2583219"/>
    <lineage>
        <taxon>Bacteria</taxon>
        <taxon>Bacillati</taxon>
        <taxon>Bacillota</taxon>
        <taxon>Bacilli</taxon>
        <taxon>Bacillales</taxon>
        <taxon>Bacillaceae</taxon>
        <taxon>Lentibacillus</taxon>
    </lineage>
</organism>
<evidence type="ECO:0000256" key="6">
    <source>
        <dbReference type="ARBA" id="ARBA00016853"/>
    </source>
</evidence>
<dbReference type="Pfam" id="PF01546">
    <property type="entry name" value="Peptidase_M20"/>
    <property type="match status" value="1"/>
</dbReference>
<comment type="caution">
    <text evidence="17">The sequence shown here is derived from an EMBL/GenBank/DDBJ whole genome shotgun (WGS) entry which is preliminary data.</text>
</comment>
<dbReference type="OrthoDB" id="9792335at2"/>
<dbReference type="AlphaFoldDB" id="A0A5S3QKI5"/>
<evidence type="ECO:0000256" key="14">
    <source>
        <dbReference type="ARBA" id="ARBA00051301"/>
    </source>
</evidence>
<dbReference type="InterPro" id="IPR036264">
    <property type="entry name" value="Bact_exopeptidase_dim_dom"/>
</dbReference>
<evidence type="ECO:0000256" key="2">
    <source>
        <dbReference type="ARBA" id="ARBA00001947"/>
    </source>
</evidence>
<dbReference type="EC" id="3.5.1.18" evidence="5"/>
<dbReference type="NCBIfam" id="NF006365">
    <property type="entry name" value="PRK08588.1"/>
    <property type="match status" value="1"/>
</dbReference>
<dbReference type="PROSITE" id="PS00759">
    <property type="entry name" value="ARGE_DAPE_CPG2_2"/>
    <property type="match status" value="1"/>
</dbReference>
<dbReference type="GO" id="GO:0046872">
    <property type="term" value="F:metal ion binding"/>
    <property type="evidence" value="ECO:0007669"/>
    <property type="project" value="UniProtKB-KW"/>
</dbReference>
<dbReference type="PANTHER" id="PTHR43808">
    <property type="entry name" value="ACETYLORNITHINE DEACETYLASE"/>
    <property type="match status" value="1"/>
</dbReference>
<evidence type="ECO:0000259" key="16">
    <source>
        <dbReference type="Pfam" id="PF07687"/>
    </source>
</evidence>
<keyword evidence="8" id="KW-0479">Metal-binding</keyword>
<reference evidence="17 18" key="1">
    <citation type="submission" date="2019-05" db="EMBL/GenBank/DDBJ databases">
        <title>Genomic analysis of Lentibacillus sp. NKC220-2.</title>
        <authorList>
            <person name="Oh Y.J."/>
        </authorList>
    </citation>
    <scope>NUCLEOTIDE SEQUENCE [LARGE SCALE GENOMIC DNA]</scope>
    <source>
        <strain evidence="17 18">NKC220-2</strain>
    </source>
</reference>
<evidence type="ECO:0000256" key="11">
    <source>
        <dbReference type="ARBA" id="ARBA00022915"/>
    </source>
</evidence>
<evidence type="ECO:0000256" key="7">
    <source>
        <dbReference type="ARBA" id="ARBA00022605"/>
    </source>
</evidence>
<accession>A0A5S3QKI5</accession>
<evidence type="ECO:0000256" key="10">
    <source>
        <dbReference type="ARBA" id="ARBA00022833"/>
    </source>
</evidence>
<feature type="domain" description="Peptidase M20 dimerisation" evidence="16">
    <location>
        <begin position="176"/>
        <end position="285"/>
    </location>
</feature>
<keyword evidence="13" id="KW-0170">Cobalt</keyword>
<dbReference type="UniPathway" id="UPA00034">
    <property type="reaction ID" value="UER00021"/>
</dbReference>
<dbReference type="GO" id="GO:0019877">
    <property type="term" value="P:diaminopimelate biosynthetic process"/>
    <property type="evidence" value="ECO:0007669"/>
    <property type="project" value="UniProtKB-KW"/>
</dbReference>